<dbReference type="EMBL" id="CAJHNJ030000001">
    <property type="protein sequence ID" value="CAG9088183.1"/>
    <property type="molecule type" value="Genomic_DNA"/>
</dbReference>
<sequence>MTARYDLRAPAQSAACGAPGRTGWPLAAAPCRRAMGCTSSAPSTLAPTAPASPASHVHATVQTELMDISEDRMQLGTMKDESVATELPVCDTVEEAVLSAAAGGVVVAVSAAAIAEAADMPSPGPESDTLPPIEVHNVEVPESTAESPTVEDKPASETDEKLTRLEEVVEKVVELHVAGELEATGAEATTEEAEAQGVPSDSQPEEAEQESEDDAEEEPASPSQSASSRATRWEALADIAAELPPSLTVDPLTGQIYALSK</sequence>
<protein>
    <submittedName>
        <fullName evidence="2">(diamondback moth) hypothetical protein</fullName>
    </submittedName>
</protein>
<name>A0A8S4CYN9_PLUXY</name>
<feature type="compositionally biased region" description="Basic and acidic residues" evidence="1">
    <location>
        <begin position="150"/>
        <end position="163"/>
    </location>
</feature>
<feature type="region of interest" description="Disordered" evidence="1">
    <location>
        <begin position="141"/>
        <end position="163"/>
    </location>
</feature>
<organism evidence="2 3">
    <name type="scientific">Plutella xylostella</name>
    <name type="common">Diamondback moth</name>
    <name type="synonym">Plutella maculipennis</name>
    <dbReference type="NCBI Taxonomy" id="51655"/>
    <lineage>
        <taxon>Eukaryota</taxon>
        <taxon>Metazoa</taxon>
        <taxon>Ecdysozoa</taxon>
        <taxon>Arthropoda</taxon>
        <taxon>Hexapoda</taxon>
        <taxon>Insecta</taxon>
        <taxon>Pterygota</taxon>
        <taxon>Neoptera</taxon>
        <taxon>Endopterygota</taxon>
        <taxon>Lepidoptera</taxon>
        <taxon>Glossata</taxon>
        <taxon>Ditrysia</taxon>
        <taxon>Yponomeutoidea</taxon>
        <taxon>Plutellidae</taxon>
        <taxon>Plutella</taxon>
    </lineage>
</organism>
<evidence type="ECO:0000313" key="3">
    <source>
        <dbReference type="Proteomes" id="UP000653454"/>
    </source>
</evidence>
<comment type="caution">
    <text evidence="2">The sequence shown here is derived from an EMBL/GenBank/DDBJ whole genome shotgun (WGS) entry which is preliminary data.</text>
</comment>
<feature type="compositionally biased region" description="Acidic residues" evidence="1">
    <location>
        <begin position="203"/>
        <end position="219"/>
    </location>
</feature>
<accession>A0A8S4CYN9</accession>
<dbReference type="AlphaFoldDB" id="A0A8S4CYN9"/>
<gene>
    <name evidence="2" type="ORF">PLXY2_LOCUS504</name>
</gene>
<evidence type="ECO:0000313" key="2">
    <source>
        <dbReference type="EMBL" id="CAG9088183.1"/>
    </source>
</evidence>
<keyword evidence="3" id="KW-1185">Reference proteome</keyword>
<evidence type="ECO:0000256" key="1">
    <source>
        <dbReference type="SAM" id="MobiDB-lite"/>
    </source>
</evidence>
<dbReference type="Proteomes" id="UP000653454">
    <property type="component" value="Unassembled WGS sequence"/>
</dbReference>
<feature type="region of interest" description="Disordered" evidence="1">
    <location>
        <begin position="181"/>
        <end position="231"/>
    </location>
</feature>
<proteinExistence type="predicted"/>
<reference evidence="2" key="1">
    <citation type="submission" date="2020-11" db="EMBL/GenBank/DDBJ databases">
        <authorList>
            <person name="Whiteford S."/>
        </authorList>
    </citation>
    <scope>NUCLEOTIDE SEQUENCE</scope>
</reference>